<feature type="compositionally biased region" description="Basic and acidic residues" evidence="1">
    <location>
        <begin position="70"/>
        <end position="82"/>
    </location>
</feature>
<dbReference type="AlphaFoldDB" id="A0A4R6UHV5"/>
<keyword evidence="4" id="KW-1185">Reference proteome</keyword>
<gene>
    <name evidence="3" type="ORF">EV190_13015</name>
</gene>
<feature type="transmembrane region" description="Helical" evidence="2">
    <location>
        <begin position="30"/>
        <end position="48"/>
    </location>
</feature>
<evidence type="ECO:0000256" key="1">
    <source>
        <dbReference type="SAM" id="MobiDB-lite"/>
    </source>
</evidence>
<feature type="compositionally biased region" description="Acidic residues" evidence="1">
    <location>
        <begin position="83"/>
        <end position="95"/>
    </location>
</feature>
<accession>A0A4R6UHV5</accession>
<feature type="region of interest" description="Disordered" evidence="1">
    <location>
        <begin position="70"/>
        <end position="105"/>
    </location>
</feature>
<keyword evidence="2" id="KW-0472">Membrane</keyword>
<dbReference type="RefSeq" id="WP_133743434.1">
    <property type="nucleotide sequence ID" value="NZ_SNYN01000030.1"/>
</dbReference>
<feature type="compositionally biased region" description="Basic and acidic residues" evidence="1">
    <location>
        <begin position="96"/>
        <end position="105"/>
    </location>
</feature>
<dbReference type="InterPro" id="IPR025323">
    <property type="entry name" value="DUF4229"/>
</dbReference>
<dbReference type="Pfam" id="PF14012">
    <property type="entry name" value="DUF4229"/>
    <property type="match status" value="1"/>
</dbReference>
<reference evidence="3 4" key="1">
    <citation type="submission" date="2019-03" db="EMBL/GenBank/DDBJ databases">
        <title>Genomic Encyclopedia of Type Strains, Phase IV (KMG-IV): sequencing the most valuable type-strain genomes for metagenomic binning, comparative biology and taxonomic classification.</title>
        <authorList>
            <person name="Goeker M."/>
        </authorList>
    </citation>
    <scope>NUCLEOTIDE SEQUENCE [LARGE SCALE GENOMIC DNA]</scope>
    <source>
        <strain evidence="3 4">DSM 46770</strain>
    </source>
</reference>
<proteinExistence type="predicted"/>
<sequence>MRNVIAYTAARLLLFAATYGVVYLLGARELLAIIIAFLVSGLVSFVLLSKRRDAMSAAITEAMDRKRGVGGRFEEGAAKEDQVEADAPGDAEPPAEEPRADAAER</sequence>
<dbReference type="EMBL" id="SNYN01000030">
    <property type="protein sequence ID" value="TDQ45616.1"/>
    <property type="molecule type" value="Genomic_DNA"/>
</dbReference>
<name>A0A4R6UHV5_9ACTN</name>
<keyword evidence="2" id="KW-0812">Transmembrane</keyword>
<dbReference type="OrthoDB" id="3541782at2"/>
<evidence type="ECO:0000313" key="4">
    <source>
        <dbReference type="Proteomes" id="UP000295281"/>
    </source>
</evidence>
<evidence type="ECO:0000256" key="2">
    <source>
        <dbReference type="SAM" id="Phobius"/>
    </source>
</evidence>
<dbReference type="Proteomes" id="UP000295281">
    <property type="component" value="Unassembled WGS sequence"/>
</dbReference>
<protein>
    <submittedName>
        <fullName evidence="3">Uncharacterized protein DUF4229</fullName>
    </submittedName>
</protein>
<evidence type="ECO:0000313" key="3">
    <source>
        <dbReference type="EMBL" id="TDQ45616.1"/>
    </source>
</evidence>
<keyword evidence="2" id="KW-1133">Transmembrane helix</keyword>
<organism evidence="3 4">
    <name type="scientific">Actinorugispora endophytica</name>
    <dbReference type="NCBI Taxonomy" id="1605990"/>
    <lineage>
        <taxon>Bacteria</taxon>
        <taxon>Bacillati</taxon>
        <taxon>Actinomycetota</taxon>
        <taxon>Actinomycetes</taxon>
        <taxon>Streptosporangiales</taxon>
        <taxon>Nocardiopsidaceae</taxon>
        <taxon>Actinorugispora</taxon>
    </lineage>
</organism>
<comment type="caution">
    <text evidence="3">The sequence shown here is derived from an EMBL/GenBank/DDBJ whole genome shotgun (WGS) entry which is preliminary data.</text>
</comment>